<dbReference type="AlphaFoldDB" id="A0ABC8AQ66"/>
<evidence type="ECO:0000313" key="2">
    <source>
        <dbReference type="Proteomes" id="UP000180166"/>
    </source>
</evidence>
<name>A0ABC8AQ66_9NOCA</name>
<protein>
    <submittedName>
        <fullName evidence="1">Uncharacterized protein</fullName>
    </submittedName>
</protein>
<dbReference type="KEGG" id="nsr:NS506_02249"/>
<sequence>MLIEISSFAVGVSETDHRLTVRIAAGRDAANDPWTDYVDSLARATRIPR</sequence>
<reference evidence="1 2" key="1">
    <citation type="submission" date="2016-10" db="EMBL/GenBank/DDBJ databases">
        <title>Genome sequence of Nocardia seriolae strain EM150506, isolated from Anguila japonica.</title>
        <authorList>
            <person name="Han H.-J."/>
        </authorList>
    </citation>
    <scope>NUCLEOTIDE SEQUENCE [LARGE SCALE GENOMIC DNA]</scope>
    <source>
        <strain evidence="1 2">EM150506</strain>
    </source>
</reference>
<accession>A0ABC8AQ66</accession>
<evidence type="ECO:0000313" key="1">
    <source>
        <dbReference type="EMBL" id="APA96315.1"/>
    </source>
</evidence>
<dbReference type="Proteomes" id="UP000180166">
    <property type="component" value="Chromosome"/>
</dbReference>
<gene>
    <name evidence="1" type="ORF">NS506_02249</name>
</gene>
<proteinExistence type="predicted"/>
<organism evidence="1 2">
    <name type="scientific">Nocardia seriolae</name>
    <dbReference type="NCBI Taxonomy" id="37332"/>
    <lineage>
        <taxon>Bacteria</taxon>
        <taxon>Bacillati</taxon>
        <taxon>Actinomycetota</taxon>
        <taxon>Actinomycetes</taxon>
        <taxon>Mycobacteriales</taxon>
        <taxon>Nocardiaceae</taxon>
        <taxon>Nocardia</taxon>
    </lineage>
</organism>
<dbReference type="EMBL" id="CP017839">
    <property type="protein sequence ID" value="APA96315.1"/>
    <property type="molecule type" value="Genomic_DNA"/>
</dbReference>